<gene>
    <name evidence="2" type="ORF">GCM10022419_034230</name>
</gene>
<dbReference type="CDD" id="cd00093">
    <property type="entry name" value="HTH_XRE"/>
    <property type="match status" value="1"/>
</dbReference>
<dbReference type="Pfam" id="PF19054">
    <property type="entry name" value="DUF5753"/>
    <property type="match status" value="1"/>
</dbReference>
<dbReference type="Gene3D" id="1.10.260.40">
    <property type="entry name" value="lambda repressor-like DNA-binding domains"/>
    <property type="match status" value="1"/>
</dbReference>
<dbReference type="InterPro" id="IPR010982">
    <property type="entry name" value="Lambda_DNA-bd_dom_sf"/>
</dbReference>
<keyword evidence="3" id="KW-1185">Reference proteome</keyword>
<reference evidence="3" key="1">
    <citation type="journal article" date="2019" name="Int. J. Syst. Evol. Microbiol.">
        <title>The Global Catalogue of Microorganisms (GCM) 10K type strain sequencing project: providing services to taxonomists for standard genome sequencing and annotation.</title>
        <authorList>
            <consortium name="The Broad Institute Genomics Platform"/>
            <consortium name="The Broad Institute Genome Sequencing Center for Infectious Disease"/>
            <person name="Wu L."/>
            <person name="Ma J."/>
        </authorList>
    </citation>
    <scope>NUCLEOTIDE SEQUENCE [LARGE SCALE GENOMIC DNA]</scope>
    <source>
        <strain evidence="3">JCM 17326</strain>
    </source>
</reference>
<comment type="caution">
    <text evidence="2">The sequence shown here is derived from an EMBL/GenBank/DDBJ whole genome shotgun (WGS) entry which is preliminary data.</text>
</comment>
<proteinExistence type="predicted"/>
<evidence type="ECO:0000313" key="3">
    <source>
        <dbReference type="Proteomes" id="UP001500630"/>
    </source>
</evidence>
<dbReference type="InterPro" id="IPR043917">
    <property type="entry name" value="DUF5753"/>
</dbReference>
<evidence type="ECO:0000259" key="1">
    <source>
        <dbReference type="PROSITE" id="PS50943"/>
    </source>
</evidence>
<protein>
    <recommendedName>
        <fullName evidence="1">HTH cro/C1-type domain-containing protein</fullName>
    </recommendedName>
</protein>
<dbReference type="PROSITE" id="PS50943">
    <property type="entry name" value="HTH_CROC1"/>
    <property type="match status" value="1"/>
</dbReference>
<sequence length="289" mass="31512">MSTPLPPTPGRGPGGRQRLAQALREARHRADLSGMEAGRRAGMGQSKISKIERGTLLPSVSDVELLCRVYEVHEETRVELLVLISGLREEAKARIVLARGASTMQRRIGQLEDSATLFRSFQPTMVIGLLQTSAYMQVVFSRRVEPVEAAKTVVARESRQRVLGNPDKQFVMVMTEGALRWQAGSAEIMVEQIEAIIEASTSFPNLHIGIIPWTTPVRVFPMHGFHIYDEDAVGFGSAMAAATVTGASDIATFVDLFKAIEAVAAFGDEALEHLGRIADDYRSLGGARP</sequence>
<dbReference type="Proteomes" id="UP001500630">
    <property type="component" value="Unassembled WGS sequence"/>
</dbReference>
<dbReference type="SMART" id="SM00530">
    <property type="entry name" value="HTH_XRE"/>
    <property type="match status" value="1"/>
</dbReference>
<dbReference type="SUPFAM" id="SSF47413">
    <property type="entry name" value="lambda repressor-like DNA-binding domains"/>
    <property type="match status" value="1"/>
</dbReference>
<evidence type="ECO:0000313" key="2">
    <source>
        <dbReference type="EMBL" id="GAA3551092.1"/>
    </source>
</evidence>
<dbReference type="EMBL" id="BAABDQ010000006">
    <property type="protein sequence ID" value="GAA3551092.1"/>
    <property type="molecule type" value="Genomic_DNA"/>
</dbReference>
<dbReference type="Pfam" id="PF13560">
    <property type="entry name" value="HTH_31"/>
    <property type="match status" value="1"/>
</dbReference>
<feature type="domain" description="HTH cro/C1-type" evidence="1">
    <location>
        <begin position="23"/>
        <end position="77"/>
    </location>
</feature>
<dbReference type="RefSeq" id="WP_345562798.1">
    <property type="nucleotide sequence ID" value="NZ_BAABDQ010000006.1"/>
</dbReference>
<organism evidence="2 3">
    <name type="scientific">Nonomuraea rosea</name>
    <dbReference type="NCBI Taxonomy" id="638574"/>
    <lineage>
        <taxon>Bacteria</taxon>
        <taxon>Bacillati</taxon>
        <taxon>Actinomycetota</taxon>
        <taxon>Actinomycetes</taxon>
        <taxon>Streptosporangiales</taxon>
        <taxon>Streptosporangiaceae</taxon>
        <taxon>Nonomuraea</taxon>
    </lineage>
</organism>
<name>A0ABP6WI75_9ACTN</name>
<accession>A0ABP6WI75</accession>
<dbReference type="InterPro" id="IPR001387">
    <property type="entry name" value="Cro/C1-type_HTH"/>
</dbReference>